<comment type="subcellular location">
    <subcellularLocation>
        <location evidence="1">Membrane</location>
        <topology evidence="1">Multi-pass membrane protein</topology>
    </subcellularLocation>
</comment>
<dbReference type="PANTHER" id="PTHR45695:SF9">
    <property type="entry name" value="LEUCOKININ RECEPTOR"/>
    <property type="match status" value="1"/>
</dbReference>
<dbReference type="CDD" id="cd00637">
    <property type="entry name" value="7tm_classA_rhodopsin-like"/>
    <property type="match status" value="1"/>
</dbReference>
<keyword evidence="5 8" id="KW-0472">Membrane</keyword>
<keyword evidence="3 8" id="KW-1133">Transmembrane helix</keyword>
<evidence type="ECO:0000313" key="11">
    <source>
        <dbReference type="RefSeq" id="XP_065647640.1"/>
    </source>
</evidence>
<keyword evidence="10" id="KW-1185">Reference proteome</keyword>
<name>A0ABM4BF92_HYDVU</name>
<dbReference type="Gene3D" id="1.20.1070.10">
    <property type="entry name" value="Rhodopsin 7-helix transmembrane proteins"/>
    <property type="match status" value="1"/>
</dbReference>
<feature type="transmembrane region" description="Helical" evidence="8">
    <location>
        <begin position="187"/>
        <end position="214"/>
    </location>
</feature>
<dbReference type="InterPro" id="IPR017452">
    <property type="entry name" value="GPCR_Rhodpsn_7TM"/>
</dbReference>
<dbReference type="PANTHER" id="PTHR45695">
    <property type="entry name" value="LEUCOKININ RECEPTOR-RELATED"/>
    <property type="match status" value="1"/>
</dbReference>
<dbReference type="Pfam" id="PF00001">
    <property type="entry name" value="7tm_1"/>
    <property type="match status" value="1"/>
</dbReference>
<protein>
    <submittedName>
        <fullName evidence="11">Kappa-type opioid receptor isoform X2</fullName>
    </submittedName>
</protein>
<dbReference type="PROSITE" id="PS50262">
    <property type="entry name" value="G_PROTEIN_RECEP_F1_2"/>
    <property type="match status" value="1"/>
</dbReference>
<feature type="transmembrane region" description="Helical" evidence="8">
    <location>
        <begin position="54"/>
        <end position="73"/>
    </location>
</feature>
<dbReference type="SUPFAM" id="SSF81321">
    <property type="entry name" value="Family A G protein-coupled receptor-like"/>
    <property type="match status" value="1"/>
</dbReference>
<dbReference type="RefSeq" id="XP_065647640.1">
    <property type="nucleotide sequence ID" value="XM_065791568.1"/>
</dbReference>
<evidence type="ECO:0000313" key="10">
    <source>
        <dbReference type="Proteomes" id="UP001652625"/>
    </source>
</evidence>
<gene>
    <name evidence="11" type="primary">LOC101238649</name>
</gene>
<evidence type="ECO:0000259" key="9">
    <source>
        <dbReference type="PROSITE" id="PS50262"/>
    </source>
</evidence>
<evidence type="ECO:0000256" key="2">
    <source>
        <dbReference type="ARBA" id="ARBA00022692"/>
    </source>
</evidence>
<feature type="transmembrane region" description="Helical" evidence="8">
    <location>
        <begin position="94"/>
        <end position="113"/>
    </location>
</feature>
<keyword evidence="6 11" id="KW-0675">Receptor</keyword>
<dbReference type="InterPro" id="IPR000276">
    <property type="entry name" value="GPCR_Rhodpsn"/>
</dbReference>
<evidence type="ECO:0000256" key="7">
    <source>
        <dbReference type="ARBA" id="ARBA00023224"/>
    </source>
</evidence>
<dbReference type="GeneID" id="101238649"/>
<reference evidence="10" key="1">
    <citation type="submission" date="2025-05" db="UniProtKB">
        <authorList>
            <consortium name="RefSeq"/>
        </authorList>
    </citation>
    <scope>NUCLEOTIDE SEQUENCE [LARGE SCALE GENOMIC DNA]</scope>
</reference>
<organism evidence="10 11">
    <name type="scientific">Hydra vulgaris</name>
    <name type="common">Hydra</name>
    <name type="synonym">Hydra attenuata</name>
    <dbReference type="NCBI Taxonomy" id="6087"/>
    <lineage>
        <taxon>Eukaryota</taxon>
        <taxon>Metazoa</taxon>
        <taxon>Cnidaria</taxon>
        <taxon>Hydrozoa</taxon>
        <taxon>Hydroidolina</taxon>
        <taxon>Anthoathecata</taxon>
        <taxon>Aplanulata</taxon>
        <taxon>Hydridae</taxon>
        <taxon>Hydra</taxon>
    </lineage>
</organism>
<evidence type="ECO:0000256" key="6">
    <source>
        <dbReference type="ARBA" id="ARBA00023170"/>
    </source>
</evidence>
<feature type="transmembrane region" description="Helical" evidence="8">
    <location>
        <begin position="226"/>
        <end position="249"/>
    </location>
</feature>
<feature type="transmembrane region" description="Helical" evidence="8">
    <location>
        <begin position="141"/>
        <end position="166"/>
    </location>
</feature>
<evidence type="ECO:0000256" key="8">
    <source>
        <dbReference type="SAM" id="Phobius"/>
    </source>
</evidence>
<evidence type="ECO:0000256" key="5">
    <source>
        <dbReference type="ARBA" id="ARBA00023136"/>
    </source>
</evidence>
<proteinExistence type="predicted"/>
<evidence type="ECO:0000256" key="4">
    <source>
        <dbReference type="ARBA" id="ARBA00023040"/>
    </source>
</evidence>
<feature type="domain" description="G-protein coupled receptors family 1 profile" evidence="9">
    <location>
        <begin position="1"/>
        <end position="246"/>
    </location>
</feature>
<dbReference type="Proteomes" id="UP001652625">
    <property type="component" value="Chromosome 02"/>
</dbReference>
<evidence type="ECO:0000256" key="3">
    <source>
        <dbReference type="ARBA" id="ARBA00022989"/>
    </source>
</evidence>
<dbReference type="PRINTS" id="PR00237">
    <property type="entry name" value="GPCRRHODOPSN"/>
</dbReference>
<keyword evidence="2 8" id="KW-0812">Transmembrane</keyword>
<reference evidence="11" key="2">
    <citation type="submission" date="2025-08" db="UniProtKB">
        <authorList>
            <consortium name="RefSeq"/>
        </authorList>
    </citation>
    <scope>IDENTIFICATION</scope>
</reference>
<evidence type="ECO:0000256" key="1">
    <source>
        <dbReference type="ARBA" id="ARBA00004141"/>
    </source>
</evidence>
<accession>A0ABM4BF92</accession>
<sequence length="310" mass="35434">MVFGLKWSNLKSWEILLFNLALADFLNSTVVPVKTIFDLLYISLHHIGHNGCKVISFIGFTSMTASALTLLAVSIDQFISIKWLINRRPHMCSLLTVTSVWLAAAGLGFFYLIDKNIKLKIHAENVYTCFNSMKMNDYIKFSITTVCIQCVIPILLMTILYSAVILELKKNASSETLNHRLQQNKKVTKMIFTIVLIFYICFLPANSFFMWYLFYGINHPPQIMKSIYDILALLQMCNSIVNPIIYSILHASFKKDIANVFSICCNTIHNWGSFQNTTQSMLSRNDSHGERLILNSSFDSRKTRTSSTLF</sequence>
<keyword evidence="7" id="KW-0807">Transducer</keyword>
<keyword evidence="4" id="KW-0297">G-protein coupled receptor</keyword>